<organism evidence="1 2">
    <name type="scientific">Brevundimonas vancanneytii</name>
    <dbReference type="NCBI Taxonomy" id="1325724"/>
    <lineage>
        <taxon>Bacteria</taxon>
        <taxon>Pseudomonadati</taxon>
        <taxon>Pseudomonadota</taxon>
        <taxon>Alphaproteobacteria</taxon>
        <taxon>Caulobacterales</taxon>
        <taxon>Caulobacteraceae</taxon>
        <taxon>Brevundimonas</taxon>
    </lineage>
</organism>
<dbReference type="InterPro" id="IPR025915">
    <property type="entry name" value="Phage_gp49_66"/>
</dbReference>
<name>A0A4P1K129_9CAUL</name>
<dbReference type="EMBL" id="LR588407">
    <property type="protein sequence ID" value="VTO14107.1"/>
    <property type="molecule type" value="Genomic_DNA"/>
</dbReference>
<proteinExistence type="predicted"/>
<reference evidence="1 2" key="1">
    <citation type="submission" date="2019-04" db="EMBL/GenBank/DDBJ databases">
        <authorList>
            <consortium name="Pathogen Informatics"/>
        </authorList>
    </citation>
    <scope>NUCLEOTIDE SEQUENCE [LARGE SCALE GENOMIC DNA]</scope>
    <source>
        <strain evidence="1 2">NCTC9239</strain>
    </source>
</reference>
<dbReference type="AlphaFoldDB" id="A0A4P1K129"/>
<accession>A0A4P1K129</accession>
<dbReference type="Proteomes" id="UP000309952">
    <property type="component" value="Chromosome"/>
</dbReference>
<gene>
    <name evidence="1" type="ORF">NCTC9239_01281</name>
</gene>
<dbReference type="Pfam" id="PF13876">
    <property type="entry name" value="Phage_gp49_66"/>
    <property type="match status" value="1"/>
</dbReference>
<dbReference type="RefSeq" id="WP_138141248.1">
    <property type="nucleotide sequence ID" value="NZ_LR588407.1"/>
</dbReference>
<sequence length="123" mass="13430">MDSESLKATEAYSASKATHPRVSLDDMKAKIAGQYYFSALDGVDGHYRGGPEAQGCMHARELGLLTICILVMQNGFTVIGKSARASPENFDAEKGRLFAYEDAIKQLWPLEGYALRDRLAGQA</sequence>
<evidence type="ECO:0000313" key="1">
    <source>
        <dbReference type="EMBL" id="VTO14107.1"/>
    </source>
</evidence>
<dbReference type="KEGG" id="bvy:NCTC9239_01281"/>
<evidence type="ECO:0000313" key="2">
    <source>
        <dbReference type="Proteomes" id="UP000309952"/>
    </source>
</evidence>
<keyword evidence="2" id="KW-1185">Reference proteome</keyword>
<protein>
    <submittedName>
        <fullName evidence="1">Uncharacterized protein</fullName>
    </submittedName>
</protein>